<reference evidence="2" key="1">
    <citation type="submission" date="2022-05" db="EMBL/GenBank/DDBJ databases">
        <title>Expanded diversity of anoxic marine methylotrophy in a Black Sea sulfate reducing microorganism.</title>
        <authorList>
            <person name="Fischer P.Q."/>
            <person name="Stams A.J.M."/>
            <person name="Villanueva L."/>
            <person name="Sousa D.Z."/>
        </authorList>
    </citation>
    <scope>NUCLEOTIDE SEQUENCE</scope>
    <source>
        <strain evidence="2">P130</strain>
    </source>
</reference>
<sequence length="473" mass="50438">MEKIIKLIQAKGYQVGNLTLGEVVEIADALELRASDVVIVEAMSQNAMTREEVIDAVINAFAHNLYAAEVGITSGSSFLLGKAPQELAYNDFSNRLFEDDLINKILVYTLAAQVGNHSCGLQPCAGTGDSCTYTGIYRALQEIIEDKEELARIVSVMLKVGTIFRAGKTSTGCNMEGFGAGAAAAAATFVEYRKGQPRALAKAIVLALSPTIGVPCTPRVMVSGLCATHIGGGVVIGNLAANLAMHTNIPVDVPVDVMVAMASAVHPVSATQIVPVVNDYMQSFFKTNLEVEYFVDDSIKEKEKTNIEVTMDRALKEARVLAEKANSIVKPFGEAVVGGSSQAVGSPTNTGRIAHALAKGEITGVKIELYAELFARRGINVPGILMAAVLGAGTDDGKAYREIMQRVKEKKIRIEIVKVDEPQMQRITVSATEQSSMVEALNRGGARLVLKNARPSLEEASMAAKRLGIVLVD</sequence>
<dbReference type="EMBL" id="JAMJEV010000016">
    <property type="protein sequence ID" value="MDO0824682.1"/>
    <property type="molecule type" value="Genomic_DNA"/>
</dbReference>
<dbReference type="Proteomes" id="UP001176021">
    <property type="component" value="Unassembled WGS sequence"/>
</dbReference>
<keyword evidence="3" id="KW-1185">Reference proteome</keyword>
<protein>
    <submittedName>
        <fullName evidence="2">L-serine ammonia-lyase, iron-sulfur-dependent, subunit alpha</fullName>
        <ecNumber evidence="2">4.3.1.17</ecNumber>
    </submittedName>
</protein>
<dbReference type="RefSeq" id="WP_302049530.1">
    <property type="nucleotide sequence ID" value="NZ_JAMJEV010000016.1"/>
</dbReference>
<keyword evidence="2" id="KW-0456">Lyase</keyword>
<evidence type="ECO:0000259" key="1">
    <source>
        <dbReference type="Pfam" id="PF03313"/>
    </source>
</evidence>
<dbReference type="EC" id="4.3.1.17" evidence="2"/>
<accession>A0ABT8QTJ2</accession>
<feature type="domain" description="Serine dehydratase-like alpha subunit" evidence="1">
    <location>
        <begin position="42"/>
        <end position="258"/>
    </location>
</feature>
<dbReference type="InterPro" id="IPR005130">
    <property type="entry name" value="Ser_deHydtase-like_asu"/>
</dbReference>
<name>A0ABT8QTJ2_9FIRM</name>
<dbReference type="Pfam" id="PF03313">
    <property type="entry name" value="SDH_alpha"/>
    <property type="match status" value="1"/>
</dbReference>
<comment type="caution">
    <text evidence="2">The sequence shown here is derived from an EMBL/GenBank/DDBJ whole genome shotgun (WGS) entry which is preliminary data.</text>
</comment>
<proteinExistence type="predicted"/>
<gene>
    <name evidence="2" type="ORF">M8H41_17755</name>
</gene>
<dbReference type="GO" id="GO:0003941">
    <property type="term" value="F:L-serine ammonia-lyase activity"/>
    <property type="evidence" value="ECO:0007669"/>
    <property type="project" value="UniProtKB-EC"/>
</dbReference>
<evidence type="ECO:0000313" key="2">
    <source>
        <dbReference type="EMBL" id="MDO0824682.1"/>
    </source>
</evidence>
<evidence type="ECO:0000313" key="3">
    <source>
        <dbReference type="Proteomes" id="UP001176021"/>
    </source>
</evidence>
<organism evidence="2 3">
    <name type="scientific">Desulfosporosinus nitroreducens</name>
    <dbReference type="NCBI Taxonomy" id="2018668"/>
    <lineage>
        <taxon>Bacteria</taxon>
        <taxon>Bacillati</taxon>
        <taxon>Bacillota</taxon>
        <taxon>Clostridia</taxon>
        <taxon>Eubacteriales</taxon>
        <taxon>Desulfitobacteriaceae</taxon>
        <taxon>Desulfosporosinus</taxon>
    </lineage>
</organism>